<feature type="domain" description="MHD" evidence="6">
    <location>
        <begin position="79"/>
        <end position="370"/>
    </location>
</feature>
<dbReference type="PANTHER" id="PTHR10529">
    <property type="entry name" value="AP COMPLEX SUBUNIT MU"/>
    <property type="match status" value="1"/>
</dbReference>
<proteinExistence type="inferred from homology"/>
<reference evidence="8" key="1">
    <citation type="submission" date="2018-06" db="EMBL/GenBank/DDBJ databases">
        <title>Genome assembly of Danube salmon.</title>
        <authorList>
            <person name="Macqueen D.J."/>
            <person name="Gundappa M.K."/>
        </authorList>
    </citation>
    <scope>NUCLEOTIDE SEQUENCE [LARGE SCALE GENOMIC DNA]</scope>
</reference>
<sequence length="389" mass="44295">MLRIPEKKKRMSSRQCGPIYLRLLSGGVLQIYYEKGLEKPFKEFQLQPHCRLSDLKLESNREPCKIQTVKVEHVSYTEKKRYHHELEVSHEAEVEQLLKFGTTEYGDMEDLIHCLAFLNGTGECFLALNDLGLLRFDASYGSGSEEVGDCHFHKCINDLEFHRSRLLKFSPPDACRVELMRYKTLALGCTNLPFSVKAVVTVQGAYVELQAFLNMSATFPSFTRVSETEQLCENVLIRVPVPADWVKVSRTVTLLRRKSLTVRINQNACLGMVSAVESQLVMQVTVGTVKYENVYSAMVWRIDRLPATNMELGSDQEIPTDWYPFVTMECEMVGAVVSQTRVTSLGTDSDVQPQKHVTSRTHYQCQVRVEIEKKWIETEAQGQSGCTTQ</sequence>
<keyword evidence="4" id="KW-0254">Endocytosis</keyword>
<dbReference type="AlphaFoldDB" id="A0A4W5JWZ9"/>
<protein>
    <submittedName>
        <fullName evidence="7">Stonin 1</fullName>
    </submittedName>
</protein>
<evidence type="ECO:0000256" key="1">
    <source>
        <dbReference type="ARBA" id="ARBA00004496"/>
    </source>
</evidence>
<keyword evidence="8" id="KW-1185">Reference proteome</keyword>
<accession>A0A4W5JWZ9</accession>
<comment type="subcellular location">
    <subcellularLocation>
        <location evidence="1">Cytoplasm</location>
    </subcellularLocation>
</comment>
<dbReference type="SUPFAM" id="SSF49447">
    <property type="entry name" value="Second domain of Mu2 adaptin subunit (ap50) of ap2 adaptor"/>
    <property type="match status" value="1"/>
</dbReference>
<keyword evidence="3" id="KW-0963">Cytoplasm</keyword>
<dbReference type="GeneTree" id="ENSGT00940000158817"/>
<evidence type="ECO:0000256" key="3">
    <source>
        <dbReference type="ARBA" id="ARBA00022490"/>
    </source>
</evidence>
<dbReference type="InterPro" id="IPR028565">
    <property type="entry name" value="MHD"/>
</dbReference>
<name>A0A4W5JWZ9_9TELE</name>
<reference evidence="7" key="2">
    <citation type="submission" date="2025-08" db="UniProtKB">
        <authorList>
            <consortium name="Ensembl"/>
        </authorList>
    </citation>
    <scope>IDENTIFICATION</scope>
</reference>
<evidence type="ECO:0000259" key="6">
    <source>
        <dbReference type="PROSITE" id="PS51072"/>
    </source>
</evidence>
<dbReference type="Gene3D" id="2.60.40.1170">
    <property type="entry name" value="Mu homology domain, subdomain B"/>
    <property type="match status" value="2"/>
</dbReference>
<evidence type="ECO:0000313" key="7">
    <source>
        <dbReference type="Ensembl" id="ENSHHUP00000002695.1"/>
    </source>
</evidence>
<evidence type="ECO:0000313" key="8">
    <source>
        <dbReference type="Proteomes" id="UP000314982"/>
    </source>
</evidence>
<evidence type="ECO:0000256" key="4">
    <source>
        <dbReference type="ARBA" id="ARBA00022583"/>
    </source>
</evidence>
<dbReference type="Pfam" id="PF00928">
    <property type="entry name" value="Adap_comp_sub"/>
    <property type="match status" value="1"/>
</dbReference>
<reference evidence="7" key="3">
    <citation type="submission" date="2025-09" db="UniProtKB">
        <authorList>
            <consortium name="Ensembl"/>
        </authorList>
    </citation>
    <scope>IDENTIFICATION</scope>
</reference>
<dbReference type="GO" id="GO:0005737">
    <property type="term" value="C:cytoplasm"/>
    <property type="evidence" value="ECO:0007669"/>
    <property type="project" value="UniProtKB-SubCell"/>
</dbReference>
<feature type="domain" description="SHD" evidence="5">
    <location>
        <begin position="1"/>
        <end position="130"/>
    </location>
</feature>
<comment type="similarity">
    <text evidence="2">Belongs to the Stoned B family.</text>
</comment>
<dbReference type="Proteomes" id="UP000314982">
    <property type="component" value="Unassembled WGS sequence"/>
</dbReference>
<dbReference type="InterPro" id="IPR050431">
    <property type="entry name" value="Adaptor_comp_med_subunit"/>
</dbReference>
<dbReference type="InterPro" id="IPR012320">
    <property type="entry name" value="SHD_dom"/>
</dbReference>
<dbReference type="InterPro" id="IPR036168">
    <property type="entry name" value="AP2_Mu_C_sf"/>
</dbReference>
<dbReference type="PROSITE" id="PS51072">
    <property type="entry name" value="MHD"/>
    <property type="match status" value="1"/>
</dbReference>
<evidence type="ECO:0000256" key="2">
    <source>
        <dbReference type="ARBA" id="ARBA00005579"/>
    </source>
</evidence>
<organism evidence="7 8">
    <name type="scientific">Hucho hucho</name>
    <name type="common">huchen</name>
    <dbReference type="NCBI Taxonomy" id="62062"/>
    <lineage>
        <taxon>Eukaryota</taxon>
        <taxon>Metazoa</taxon>
        <taxon>Chordata</taxon>
        <taxon>Craniata</taxon>
        <taxon>Vertebrata</taxon>
        <taxon>Euteleostomi</taxon>
        <taxon>Actinopterygii</taxon>
        <taxon>Neopterygii</taxon>
        <taxon>Teleostei</taxon>
        <taxon>Protacanthopterygii</taxon>
        <taxon>Salmoniformes</taxon>
        <taxon>Salmonidae</taxon>
        <taxon>Salmoninae</taxon>
        <taxon>Hucho</taxon>
    </lineage>
</organism>
<evidence type="ECO:0000259" key="5">
    <source>
        <dbReference type="PROSITE" id="PS51070"/>
    </source>
</evidence>
<dbReference type="Ensembl" id="ENSHHUT00000002791.1">
    <property type="protein sequence ID" value="ENSHHUP00000002695.1"/>
    <property type="gene ID" value="ENSHHUG00000001594.1"/>
</dbReference>
<dbReference type="GO" id="GO:0006897">
    <property type="term" value="P:endocytosis"/>
    <property type="evidence" value="ECO:0007669"/>
    <property type="project" value="UniProtKB-KW"/>
</dbReference>
<dbReference type="PROSITE" id="PS51070">
    <property type="entry name" value="SHD"/>
    <property type="match status" value="1"/>
</dbReference>